<organism evidence="3 4">
    <name type="scientific">Serratia rubidaea</name>
    <name type="common">Serratia marinorubra</name>
    <dbReference type="NCBI Taxonomy" id="61652"/>
    <lineage>
        <taxon>Bacteria</taxon>
        <taxon>Pseudomonadati</taxon>
        <taxon>Pseudomonadota</taxon>
        <taxon>Gammaproteobacteria</taxon>
        <taxon>Enterobacterales</taxon>
        <taxon>Yersiniaceae</taxon>
        <taxon>Serratia</taxon>
    </lineage>
</organism>
<dbReference type="RefSeq" id="WP_015672969.1">
    <property type="nucleotide sequence ID" value="NZ_CP042353.1"/>
</dbReference>
<evidence type="ECO:0000313" key="4">
    <source>
        <dbReference type="Proteomes" id="UP000281904"/>
    </source>
</evidence>
<gene>
    <name evidence="2" type="ORF">I5U13_08345</name>
    <name evidence="3" type="ORF">NCTC10036_03300</name>
</gene>
<protein>
    <recommendedName>
        <fullName evidence="1">DUF7480 domain-containing protein</fullName>
    </recommendedName>
</protein>
<dbReference type="Pfam" id="PF24295">
    <property type="entry name" value="DUF7480"/>
    <property type="match status" value="1"/>
</dbReference>
<dbReference type="NCBIfam" id="NF045617">
    <property type="entry name" value="mostly_LP"/>
    <property type="match status" value="1"/>
</dbReference>
<name>A0A3S4XJS6_SERRU</name>
<dbReference type="AlphaFoldDB" id="A0A3S4XJS6"/>
<dbReference type="Proteomes" id="UP000281904">
    <property type="component" value="Chromosome"/>
</dbReference>
<dbReference type="InterPro" id="IPR054657">
    <property type="entry name" value="T6SS_periplasmic_put"/>
</dbReference>
<dbReference type="InterPro" id="IPR055903">
    <property type="entry name" value="DUF7480"/>
</dbReference>
<keyword evidence="5" id="KW-1185">Reference proteome</keyword>
<feature type="domain" description="DUF7480" evidence="1">
    <location>
        <begin position="27"/>
        <end position="123"/>
    </location>
</feature>
<evidence type="ECO:0000259" key="1">
    <source>
        <dbReference type="Pfam" id="PF24295"/>
    </source>
</evidence>
<proteinExistence type="predicted"/>
<evidence type="ECO:0000313" key="3">
    <source>
        <dbReference type="EMBL" id="VEI68406.1"/>
    </source>
</evidence>
<accession>A0A3S4XJS6</accession>
<reference evidence="3 4" key="1">
    <citation type="submission" date="2018-12" db="EMBL/GenBank/DDBJ databases">
        <authorList>
            <consortium name="Pathogen Informatics"/>
        </authorList>
    </citation>
    <scope>NUCLEOTIDE SEQUENCE [LARGE SCALE GENOMIC DNA]</scope>
    <source>
        <strain evidence="3 4">NCTC10036</strain>
    </source>
</reference>
<dbReference type="EMBL" id="JADULK010000003">
    <property type="protein sequence ID" value="MBH1929669.1"/>
    <property type="molecule type" value="Genomic_DNA"/>
</dbReference>
<dbReference type="EMBL" id="LR134493">
    <property type="protein sequence ID" value="VEI68406.1"/>
    <property type="molecule type" value="Genomic_DNA"/>
</dbReference>
<dbReference type="PROSITE" id="PS51257">
    <property type="entry name" value="PROKAR_LIPOPROTEIN"/>
    <property type="match status" value="1"/>
</dbReference>
<reference evidence="2 5" key="2">
    <citation type="submission" date="2020-11" db="EMBL/GenBank/DDBJ databases">
        <title>Enhanced detection system for hospital associated transmission using whole genome sequencing surveillance.</title>
        <authorList>
            <person name="Harrison L.H."/>
            <person name="Van Tyne D."/>
            <person name="Marsh J.W."/>
            <person name="Griffith M.P."/>
            <person name="Snyder D.J."/>
            <person name="Cooper V.S."/>
            <person name="Mustapha M."/>
        </authorList>
    </citation>
    <scope>NUCLEOTIDE SEQUENCE [LARGE SCALE GENOMIC DNA]</scope>
    <source>
        <strain evidence="2 5">SER00230</strain>
    </source>
</reference>
<evidence type="ECO:0000313" key="5">
    <source>
        <dbReference type="Proteomes" id="UP000624159"/>
    </source>
</evidence>
<evidence type="ECO:0000313" key="2">
    <source>
        <dbReference type="EMBL" id="MBH1929669.1"/>
    </source>
</evidence>
<dbReference type="Proteomes" id="UP000624159">
    <property type="component" value="Unassembled WGS sequence"/>
</dbReference>
<sequence length="135" mass="14786">MLNIKLTVVVCSAVLLTACESRLLDIQPADVTIKDNRLCVSIPAGKNEYLNGLQIVDAEGRIFRKYFAADASVNPVPVFSGRCIPDFGYSFKAGGQYGIQVETFFTDARRPGGNSYSASFRLYREHGSLKVAATR</sequence>